<proteinExistence type="predicted"/>
<feature type="domain" description="Beta-lactamase-related" evidence="2">
    <location>
        <begin position="43"/>
        <end position="339"/>
    </location>
</feature>
<dbReference type="Gene3D" id="3.40.710.10">
    <property type="entry name" value="DD-peptidase/beta-lactamase superfamily"/>
    <property type="match status" value="1"/>
</dbReference>
<keyword evidence="5" id="KW-1185">Reference proteome</keyword>
<sequence length="550" mass="61929">MKIHSFLKASVLIISCALYFNSSQAQSLEAKIDKILSNQFKSNETGVSALVAKDGKILYRKAFGKANLELDVNMTSENVFEVGSITKQFTSVSILMLLEEGKLSLEDEITKFIPDYPTNGKKITVHHLLTHTSGIKSYTSIQSFGKVMTIDETPLKFIDFFKNEPMDFDPGEKYLYNNSAYFILGYIIEKVSGTSYPKFIQERIFDKIDMKSSYYGSHTKLIKNRASGYEKTDEFVNAQYISLTLPYAAGSIMSSVDDMLKWQTAIHTNVFVKKETINKAFTNYRLNNGDKINYGYGWSLNEINDVPTIEHGGAIPGYLSMGIFVPSENVYVIVFSNCGCQLPEAKALEIAALTINKPKFDISSAVKLSKEQLNNWVGTYAFDNQILRFITLKEGQLFSQREGSPELFKIYPTSPTSFTFEEGFISYDFSLKDGKKVALFKNRINRETGVFTDEKAPKEKEVITVSADVLKTYEGVFEIQPGFDLTITAKENQLFAQATGQAQFELFASLETKFFLKVVKAEVEFHKNEKGEIIALTLYQGGNVMKATKK</sequence>
<dbReference type="GO" id="GO:0016787">
    <property type="term" value="F:hydrolase activity"/>
    <property type="evidence" value="ECO:0007669"/>
    <property type="project" value="UniProtKB-KW"/>
</dbReference>
<comment type="caution">
    <text evidence="4">The sequence shown here is derived from an EMBL/GenBank/DDBJ whole genome shotgun (WGS) entry which is preliminary data.</text>
</comment>
<dbReference type="OrthoDB" id="9793489at2"/>
<dbReference type="InterPro" id="IPR050491">
    <property type="entry name" value="AmpC-like"/>
</dbReference>
<accession>A0A2S7KXZ2</accession>
<protein>
    <submittedName>
        <fullName evidence="4">Serine hydrolase</fullName>
    </submittedName>
</protein>
<feature type="domain" description="Peptidase S12 Pab87-related C-terminal" evidence="3">
    <location>
        <begin position="460"/>
        <end position="539"/>
    </location>
</feature>
<reference evidence="4 5" key="1">
    <citation type="submission" date="2016-11" db="EMBL/GenBank/DDBJ databases">
        <title>Trade-off between light-utilization and light-protection in marine flavobacteria.</title>
        <authorList>
            <person name="Kumagai Y."/>
        </authorList>
    </citation>
    <scope>NUCLEOTIDE SEQUENCE [LARGE SCALE GENOMIC DNA]</scope>
    <source>
        <strain evidence="4 5">ATCC 700397</strain>
    </source>
</reference>
<dbReference type="SUPFAM" id="SSF56601">
    <property type="entry name" value="beta-lactamase/transpeptidase-like"/>
    <property type="match status" value="1"/>
</dbReference>
<dbReference type="PANTHER" id="PTHR46825:SF9">
    <property type="entry name" value="BETA-LACTAMASE-RELATED DOMAIN-CONTAINING PROTEIN"/>
    <property type="match status" value="1"/>
</dbReference>
<dbReference type="EMBL" id="MQUA01000013">
    <property type="protein sequence ID" value="PQB07466.1"/>
    <property type="molecule type" value="Genomic_DNA"/>
</dbReference>
<gene>
    <name evidence="4" type="ORF">BST83_10060</name>
</gene>
<dbReference type="RefSeq" id="WP_104809675.1">
    <property type="nucleotide sequence ID" value="NZ_MQUA01000013.1"/>
</dbReference>
<dbReference type="InterPro" id="IPR001466">
    <property type="entry name" value="Beta-lactam-related"/>
</dbReference>
<dbReference type="Pfam" id="PF11954">
    <property type="entry name" value="DUF3471"/>
    <property type="match status" value="1"/>
</dbReference>
<dbReference type="InterPro" id="IPR021860">
    <property type="entry name" value="Peptidase_S12_Pab87-rel_C"/>
</dbReference>
<organism evidence="4 5">
    <name type="scientific">Polaribacter filamentus</name>
    <dbReference type="NCBI Taxonomy" id="53483"/>
    <lineage>
        <taxon>Bacteria</taxon>
        <taxon>Pseudomonadati</taxon>
        <taxon>Bacteroidota</taxon>
        <taxon>Flavobacteriia</taxon>
        <taxon>Flavobacteriales</taxon>
        <taxon>Flavobacteriaceae</taxon>
    </lineage>
</organism>
<keyword evidence="1" id="KW-0732">Signal</keyword>
<dbReference type="Pfam" id="PF00144">
    <property type="entry name" value="Beta-lactamase"/>
    <property type="match status" value="1"/>
</dbReference>
<dbReference type="Proteomes" id="UP000239522">
    <property type="component" value="Unassembled WGS sequence"/>
</dbReference>
<evidence type="ECO:0000259" key="3">
    <source>
        <dbReference type="Pfam" id="PF11954"/>
    </source>
</evidence>
<evidence type="ECO:0000313" key="5">
    <source>
        <dbReference type="Proteomes" id="UP000239522"/>
    </source>
</evidence>
<feature type="signal peptide" evidence="1">
    <location>
        <begin position="1"/>
        <end position="25"/>
    </location>
</feature>
<dbReference type="InterPro" id="IPR012338">
    <property type="entry name" value="Beta-lactam/transpept-like"/>
</dbReference>
<feature type="chain" id="PRO_5015521855" evidence="1">
    <location>
        <begin position="26"/>
        <end position="550"/>
    </location>
</feature>
<evidence type="ECO:0000259" key="2">
    <source>
        <dbReference type="Pfam" id="PF00144"/>
    </source>
</evidence>
<dbReference type="PANTHER" id="PTHR46825">
    <property type="entry name" value="D-ALANYL-D-ALANINE-CARBOXYPEPTIDASE/ENDOPEPTIDASE AMPH"/>
    <property type="match status" value="1"/>
</dbReference>
<keyword evidence="4" id="KW-0378">Hydrolase</keyword>
<evidence type="ECO:0000313" key="4">
    <source>
        <dbReference type="EMBL" id="PQB07466.1"/>
    </source>
</evidence>
<dbReference type="AlphaFoldDB" id="A0A2S7KXZ2"/>
<name>A0A2S7KXZ2_9FLAO</name>
<evidence type="ECO:0000256" key="1">
    <source>
        <dbReference type="SAM" id="SignalP"/>
    </source>
</evidence>